<dbReference type="InterPro" id="IPR025741">
    <property type="entry name" value="FAM110_C"/>
</dbReference>
<gene>
    <name evidence="14" type="ORF">Q8A67_010450</name>
</gene>
<dbReference type="PROSITE" id="PS50059">
    <property type="entry name" value="FKBP_PPIASE"/>
    <property type="match status" value="1"/>
</dbReference>
<comment type="caution">
    <text evidence="14">The sequence shown here is derived from an EMBL/GenBank/DDBJ whole genome shotgun (WGS) entry which is preliminary data.</text>
</comment>
<comment type="similarity">
    <text evidence="4">Belongs to the major facilitator superfamily.</text>
</comment>
<feature type="region of interest" description="Disordered" evidence="11">
    <location>
        <begin position="62"/>
        <end position="98"/>
    </location>
</feature>
<keyword evidence="15" id="KW-1185">Reference proteome</keyword>
<feature type="region of interest" description="Disordered" evidence="11">
    <location>
        <begin position="237"/>
        <end position="328"/>
    </location>
</feature>
<dbReference type="Pfam" id="PF14161">
    <property type="entry name" value="FAM110_N"/>
    <property type="match status" value="1"/>
</dbReference>
<keyword evidence="8 10" id="KW-0413">Isomerase</keyword>
<feature type="compositionally biased region" description="Polar residues" evidence="11">
    <location>
        <begin position="118"/>
        <end position="130"/>
    </location>
</feature>
<evidence type="ECO:0000256" key="6">
    <source>
        <dbReference type="ARBA" id="ARBA00022490"/>
    </source>
</evidence>
<feature type="transmembrane region" description="Helical" evidence="12">
    <location>
        <begin position="739"/>
        <end position="755"/>
    </location>
</feature>
<feature type="transmembrane region" description="Helical" evidence="12">
    <location>
        <begin position="852"/>
        <end position="872"/>
    </location>
</feature>
<feature type="compositionally biased region" description="Low complexity" evidence="11">
    <location>
        <begin position="72"/>
        <end position="86"/>
    </location>
</feature>
<feature type="compositionally biased region" description="Pro residues" evidence="11">
    <location>
        <begin position="260"/>
        <end position="269"/>
    </location>
</feature>
<dbReference type="Proteomes" id="UP001187343">
    <property type="component" value="Unassembled WGS sequence"/>
</dbReference>
<dbReference type="EMBL" id="JAUYZG010000009">
    <property type="protein sequence ID" value="KAK2899032.1"/>
    <property type="molecule type" value="Genomic_DNA"/>
</dbReference>
<evidence type="ECO:0000259" key="13">
    <source>
        <dbReference type="PROSITE" id="PS50059"/>
    </source>
</evidence>
<evidence type="ECO:0000256" key="2">
    <source>
        <dbReference type="ARBA" id="ARBA00004141"/>
    </source>
</evidence>
<keyword evidence="12" id="KW-0472">Membrane</keyword>
<dbReference type="GO" id="GO:0008643">
    <property type="term" value="P:carbohydrate transport"/>
    <property type="evidence" value="ECO:0007669"/>
    <property type="project" value="InterPro"/>
</dbReference>
<evidence type="ECO:0000256" key="8">
    <source>
        <dbReference type="ARBA" id="ARBA00023235"/>
    </source>
</evidence>
<dbReference type="SUPFAM" id="SSF54534">
    <property type="entry name" value="FKBP-like"/>
    <property type="match status" value="1"/>
</dbReference>
<accession>A0AA88PWN2</accession>
<evidence type="ECO:0000256" key="11">
    <source>
        <dbReference type="SAM" id="MobiDB-lite"/>
    </source>
</evidence>
<feature type="transmembrane region" description="Helical" evidence="12">
    <location>
        <begin position="573"/>
        <end position="592"/>
    </location>
</feature>
<dbReference type="GO" id="GO:0005886">
    <property type="term" value="C:plasma membrane"/>
    <property type="evidence" value="ECO:0007669"/>
    <property type="project" value="TreeGrafter"/>
</dbReference>
<evidence type="ECO:0000256" key="5">
    <source>
        <dbReference type="ARBA" id="ARBA00013194"/>
    </source>
</evidence>
<comment type="similarity">
    <text evidence="9">Belongs to the FKBP-type PPIase family. FKBP1 subfamily.</text>
</comment>
<keyword evidence="12" id="KW-0812">Transmembrane</keyword>
<dbReference type="SUPFAM" id="SSF103473">
    <property type="entry name" value="MFS general substrate transporter"/>
    <property type="match status" value="1"/>
</dbReference>
<dbReference type="CDD" id="cd17392">
    <property type="entry name" value="MFS_MFSD2"/>
    <property type="match status" value="1"/>
</dbReference>
<dbReference type="PANTHER" id="PTHR11328:SF44">
    <property type="entry name" value="SODIUM-DEPENDENT LYSOPHOSPHATIDYLCHOLINE SYMPORTER 1-B"/>
    <property type="match status" value="1"/>
</dbReference>
<dbReference type="GO" id="GO:0005737">
    <property type="term" value="C:cytoplasm"/>
    <property type="evidence" value="ECO:0007669"/>
    <property type="project" value="UniProtKB-SubCell"/>
</dbReference>
<feature type="transmembrane region" description="Helical" evidence="12">
    <location>
        <begin position="709"/>
        <end position="727"/>
    </location>
</feature>
<sequence length="1105" mass="120535">MSTDTLQPSSRRIIRLAVTPGIPSRNPEFSCPVKSSPGIRKPSAVERLEADKAKYVKSQQVALKKQQPVICPSNNSQSGQGAQQPSRKIPARPTKSETPPLILEHLCKLIDGVSDATTTAVSTQPNSPEKTPTDLCKATSPTVEEPSVGSTSASQGKAAVEASGASGCPTMTVRRVDVRPQLPQMRMAGRPQLQNRLPLQQTTPQVPIQLLRLLRPYTQQNKQPIDFKRLHNVTQTNVTRGPIKPPNCAAQTSPSSKSPTSPPPAPPIKPNTEALSCPTPTPLTPNSIASLLAKNDFQSPPSPAITRQSSTSSRKRPSLTRSKSDVSDCFSRAGAELERFFNYCGLDPSDLEELARPGSDIVSVSRLRSASAPASERSAEGEDEEEEAAKDERPANGVSVIERNARVIKWLYGMRQAKESPKVANIKLCYAVGGVPYQMTNIAMGFSLQIFLLDVVQMEAFSVSLILFISHAWDAVTDPVVGYLVSRSSWTQIGRLLPWVVLSMPLAILAYIFLWFIPHNAVSSTFSVPWYLTISCLFETFMSCYSVPYTSLNMFLGGDQHDRDSATAYRMSVEAFAMLMAAVIQGQVLWVYNKDRDQACLNVDQTPDLPHSTALSETRSAFMIAALVMSALIFVCCMVLFLGVKEQREPLSGQSHMNTTYLNAVKKLIGHASYQRLVLGFLFSTLAFQMSLGNFTLFCTYVADLGAQFQYLMLAILVSATISVPMWQMILVRLGKKTALFIGLPLLIPALVVLVSMSKNFAVYMVMCVLAGSSLAALFLLPWSMLPDVVDEFAVQNPSCKGLEPLFFSCSRFCNKLGGGLSAGISTMTLHFTGYKAGACSHADGVVLALKLLLAPIPIAFLLVGLVFFYLYPINEARRKQIQQGLGNTRSSSAKLPSLEEANVSIFQQIYGSSQSFIFKSNLNHLNACQASQKHCNTSADSHVRMLSAKRAVQRPLGALYARVYGADRGFLPSITITELLKRILCAELQESKQAARMGVEVETITPGDGSTYPKKGQTCIVHYVGSLTDGHKFDSSRDRGKPFKFKIGKQEVIRGWDEGVAQMSVGQRAKLTCTPDFAYGSKGHPGIIPPNATLVFDVELIGLE</sequence>
<dbReference type="InterPro" id="IPR001179">
    <property type="entry name" value="PPIase_FKBP_dom"/>
</dbReference>
<evidence type="ECO:0000256" key="3">
    <source>
        <dbReference type="ARBA" id="ARBA00004496"/>
    </source>
</evidence>
<dbReference type="InterPro" id="IPR025739">
    <property type="entry name" value="FAM110_N"/>
</dbReference>
<organism evidence="14 15">
    <name type="scientific">Cirrhinus molitorella</name>
    <name type="common">mud carp</name>
    <dbReference type="NCBI Taxonomy" id="172907"/>
    <lineage>
        <taxon>Eukaryota</taxon>
        <taxon>Metazoa</taxon>
        <taxon>Chordata</taxon>
        <taxon>Craniata</taxon>
        <taxon>Vertebrata</taxon>
        <taxon>Euteleostomi</taxon>
        <taxon>Actinopterygii</taxon>
        <taxon>Neopterygii</taxon>
        <taxon>Teleostei</taxon>
        <taxon>Ostariophysi</taxon>
        <taxon>Cypriniformes</taxon>
        <taxon>Cyprinidae</taxon>
        <taxon>Labeoninae</taxon>
        <taxon>Labeonini</taxon>
        <taxon>Cirrhinus</taxon>
    </lineage>
</organism>
<feature type="compositionally biased region" description="Low complexity" evidence="11">
    <location>
        <begin position="365"/>
        <end position="376"/>
    </location>
</feature>
<keyword evidence="7 10" id="KW-0697">Rotamase</keyword>
<comment type="subcellular location">
    <subcellularLocation>
        <location evidence="3">Cytoplasm</location>
    </subcellularLocation>
    <subcellularLocation>
        <location evidence="2">Membrane</location>
        <topology evidence="2">Multi-pass membrane protein</topology>
    </subcellularLocation>
</comment>
<evidence type="ECO:0000313" key="15">
    <source>
        <dbReference type="Proteomes" id="UP001187343"/>
    </source>
</evidence>
<dbReference type="Pfam" id="PF14160">
    <property type="entry name" value="FAM110_C"/>
    <property type="match status" value="1"/>
</dbReference>
<dbReference type="Gene3D" id="3.10.50.40">
    <property type="match status" value="1"/>
</dbReference>
<protein>
    <recommendedName>
        <fullName evidence="5 10">peptidylprolyl isomerase</fullName>
        <ecNumber evidence="5 10">5.2.1.8</ecNumber>
    </recommendedName>
</protein>
<dbReference type="InterPro" id="IPR046357">
    <property type="entry name" value="PPIase_dom_sf"/>
</dbReference>
<dbReference type="GO" id="GO:0015293">
    <property type="term" value="F:symporter activity"/>
    <property type="evidence" value="ECO:0007669"/>
    <property type="project" value="InterPro"/>
</dbReference>
<dbReference type="GO" id="GO:0003755">
    <property type="term" value="F:peptidyl-prolyl cis-trans isomerase activity"/>
    <property type="evidence" value="ECO:0007669"/>
    <property type="project" value="UniProtKB-KW"/>
</dbReference>
<feature type="compositionally biased region" description="Polar residues" evidence="11">
    <location>
        <begin position="1"/>
        <end position="10"/>
    </location>
</feature>
<dbReference type="PANTHER" id="PTHR11328">
    <property type="entry name" value="MAJOR FACILITATOR SUPERFAMILY DOMAIN-CONTAINING PROTEIN"/>
    <property type="match status" value="1"/>
</dbReference>
<proteinExistence type="inferred from homology"/>
<feature type="region of interest" description="Disordered" evidence="11">
    <location>
        <begin position="118"/>
        <end position="155"/>
    </location>
</feature>
<feature type="region of interest" description="Disordered" evidence="11">
    <location>
        <begin position="365"/>
        <end position="396"/>
    </location>
</feature>
<feature type="transmembrane region" description="Helical" evidence="12">
    <location>
        <begin position="460"/>
        <end position="484"/>
    </location>
</feature>
<feature type="transmembrane region" description="Helical" evidence="12">
    <location>
        <begin position="621"/>
        <end position="644"/>
    </location>
</feature>
<name>A0AA88PWN2_9TELE</name>
<evidence type="ECO:0000256" key="12">
    <source>
        <dbReference type="SAM" id="Phobius"/>
    </source>
</evidence>
<dbReference type="Pfam" id="PF00254">
    <property type="entry name" value="FKBP_C"/>
    <property type="match status" value="1"/>
</dbReference>
<dbReference type="Pfam" id="PF13347">
    <property type="entry name" value="MFS_2"/>
    <property type="match status" value="1"/>
</dbReference>
<dbReference type="InterPro" id="IPR039672">
    <property type="entry name" value="MFS_2"/>
</dbReference>
<feature type="transmembrane region" description="Helical" evidence="12">
    <location>
        <begin position="496"/>
        <end position="517"/>
    </location>
</feature>
<comment type="catalytic activity">
    <reaction evidence="1 10">
        <text>[protein]-peptidylproline (omega=180) = [protein]-peptidylproline (omega=0)</text>
        <dbReference type="Rhea" id="RHEA:16237"/>
        <dbReference type="Rhea" id="RHEA-COMP:10747"/>
        <dbReference type="Rhea" id="RHEA-COMP:10748"/>
        <dbReference type="ChEBI" id="CHEBI:83833"/>
        <dbReference type="ChEBI" id="CHEBI:83834"/>
        <dbReference type="EC" id="5.2.1.8"/>
    </reaction>
</comment>
<keyword evidence="12" id="KW-1133">Transmembrane helix</keyword>
<evidence type="ECO:0000256" key="9">
    <source>
        <dbReference type="ARBA" id="ARBA00038106"/>
    </source>
</evidence>
<evidence type="ECO:0000256" key="1">
    <source>
        <dbReference type="ARBA" id="ARBA00000971"/>
    </source>
</evidence>
<dbReference type="Gene3D" id="1.20.1250.20">
    <property type="entry name" value="MFS general substrate transporter like domains"/>
    <property type="match status" value="1"/>
</dbReference>
<feature type="transmembrane region" description="Helical" evidence="12">
    <location>
        <begin position="761"/>
        <end position="781"/>
    </location>
</feature>
<evidence type="ECO:0000256" key="10">
    <source>
        <dbReference type="PROSITE-ProRule" id="PRU00277"/>
    </source>
</evidence>
<evidence type="ECO:0000313" key="14">
    <source>
        <dbReference type="EMBL" id="KAK2899032.1"/>
    </source>
</evidence>
<evidence type="ECO:0000256" key="7">
    <source>
        <dbReference type="ARBA" id="ARBA00023110"/>
    </source>
</evidence>
<dbReference type="FunFam" id="3.10.50.40:FF:000008">
    <property type="entry name" value="Peptidylprolyl isomerase"/>
    <property type="match status" value="1"/>
</dbReference>
<dbReference type="EC" id="5.2.1.8" evidence="5 10"/>
<reference evidence="14" key="1">
    <citation type="submission" date="2023-08" db="EMBL/GenBank/DDBJ databases">
        <title>Chromosome-level Genome Assembly of mud carp (Cirrhinus molitorella).</title>
        <authorList>
            <person name="Liu H."/>
        </authorList>
    </citation>
    <scope>NUCLEOTIDE SEQUENCE</scope>
    <source>
        <strain evidence="14">Prfri</strain>
        <tissue evidence="14">Muscle</tissue>
    </source>
</reference>
<dbReference type="InterPro" id="IPR036259">
    <property type="entry name" value="MFS_trans_sf"/>
</dbReference>
<keyword evidence="6" id="KW-0963">Cytoplasm</keyword>
<feature type="domain" description="PPIase FKBP-type" evidence="13">
    <location>
        <begin position="1017"/>
        <end position="1105"/>
    </location>
</feature>
<feature type="transmembrane region" description="Helical" evidence="12">
    <location>
        <begin position="677"/>
        <end position="703"/>
    </location>
</feature>
<feature type="region of interest" description="Disordered" evidence="11">
    <location>
        <begin position="1"/>
        <end position="40"/>
    </location>
</feature>
<evidence type="ECO:0000256" key="4">
    <source>
        <dbReference type="ARBA" id="ARBA00008335"/>
    </source>
</evidence>
<feature type="transmembrane region" description="Helical" evidence="12">
    <location>
        <begin position="529"/>
        <end position="552"/>
    </location>
</feature>
<dbReference type="AlphaFoldDB" id="A0AA88PWN2"/>